<keyword evidence="3" id="KW-1185">Reference proteome</keyword>
<feature type="compositionally biased region" description="Pro residues" evidence="1">
    <location>
        <begin position="109"/>
        <end position="118"/>
    </location>
</feature>
<organism evidence="2 3">
    <name type="scientific">Saitozyma podzolica</name>
    <dbReference type="NCBI Taxonomy" id="1890683"/>
    <lineage>
        <taxon>Eukaryota</taxon>
        <taxon>Fungi</taxon>
        <taxon>Dikarya</taxon>
        <taxon>Basidiomycota</taxon>
        <taxon>Agaricomycotina</taxon>
        <taxon>Tremellomycetes</taxon>
        <taxon>Tremellales</taxon>
        <taxon>Trimorphomycetaceae</taxon>
        <taxon>Saitozyma</taxon>
    </lineage>
</organism>
<feature type="compositionally biased region" description="Low complexity" evidence="1">
    <location>
        <begin position="382"/>
        <end position="397"/>
    </location>
</feature>
<dbReference type="EMBL" id="RSCD01000008">
    <property type="protein sequence ID" value="RSH91500.1"/>
    <property type="molecule type" value="Genomic_DNA"/>
</dbReference>
<evidence type="ECO:0000313" key="2">
    <source>
        <dbReference type="EMBL" id="RSH91500.1"/>
    </source>
</evidence>
<name>A0A427YKA5_9TREE</name>
<sequence>MSTTAVRLPIHAPSPSYVPRSSSRPSSPMPSSTFPRSTSTPHLPASLPSRPVSPMPSGLTPRMGDERRPGSSLRNEVEVEDGEVREVTREAKENAKAVLKLLADLPAPLPETLPPNFLPTPTASPTTSPSSFSSFVHTQSRSPAKRRRSPLSPVGLGLGLSMDGAIKRHKSDSGSGKPISPELVRSVSSGHVPTRGLTPMGKSPIRSSGKVPSRFSSAGDESKEGWSRDKWHQAAVSYRDRALQLKRRGDAFARSPTAHKEFLHLPHDPLKGLLCLTDAVLLWLYSYFCEEQASGRVRSSPYGESVALREFVRKGWEKEMRGEGSERGSKADEDREARREMARAMVGLMHLIEAVVNYHLTSEQLHHLHKRSKELGGPSPPSTTSASPPGTGPSPASHVSDSTNLPPDLIALITSSTTSSSRAAQCLLTSRHHLSLRLLRLRFPETFEFAINSELADEALPAPGDTLGAARRVDIDHPERFAWPIELGMCAPVAHTAAFGRCLVKEMAECSNRDWDLAGDS</sequence>
<dbReference type="Proteomes" id="UP000279259">
    <property type="component" value="Unassembled WGS sequence"/>
</dbReference>
<feature type="compositionally biased region" description="Low complexity" evidence="1">
    <location>
        <begin position="119"/>
        <end position="135"/>
    </location>
</feature>
<comment type="caution">
    <text evidence="2">The sequence shown here is derived from an EMBL/GenBank/DDBJ whole genome shotgun (WGS) entry which is preliminary data.</text>
</comment>
<feature type="region of interest" description="Disordered" evidence="1">
    <location>
        <begin position="367"/>
        <end position="403"/>
    </location>
</feature>
<evidence type="ECO:0000256" key="1">
    <source>
        <dbReference type="SAM" id="MobiDB-lite"/>
    </source>
</evidence>
<dbReference type="OrthoDB" id="2595549at2759"/>
<feature type="compositionally biased region" description="Low complexity" evidence="1">
    <location>
        <begin position="150"/>
        <end position="161"/>
    </location>
</feature>
<feature type="compositionally biased region" description="Low complexity" evidence="1">
    <location>
        <begin position="13"/>
        <end position="41"/>
    </location>
</feature>
<accession>A0A427YKA5</accession>
<feature type="region of interest" description="Disordered" evidence="1">
    <location>
        <begin position="1"/>
        <end position="88"/>
    </location>
</feature>
<feature type="region of interest" description="Disordered" evidence="1">
    <location>
        <begin position="109"/>
        <end position="226"/>
    </location>
</feature>
<gene>
    <name evidence="2" type="ORF">EHS25_009799</name>
</gene>
<dbReference type="AlphaFoldDB" id="A0A427YKA5"/>
<proteinExistence type="predicted"/>
<feature type="region of interest" description="Disordered" evidence="1">
    <location>
        <begin position="318"/>
        <end position="338"/>
    </location>
</feature>
<reference evidence="2 3" key="1">
    <citation type="submission" date="2018-11" db="EMBL/GenBank/DDBJ databases">
        <title>Genome sequence of Saitozyma podzolica DSM 27192.</title>
        <authorList>
            <person name="Aliyu H."/>
            <person name="Gorte O."/>
            <person name="Ochsenreither K."/>
        </authorList>
    </citation>
    <scope>NUCLEOTIDE SEQUENCE [LARGE SCALE GENOMIC DNA]</scope>
    <source>
        <strain evidence="2 3">DSM 27192</strain>
    </source>
</reference>
<evidence type="ECO:0000313" key="3">
    <source>
        <dbReference type="Proteomes" id="UP000279259"/>
    </source>
</evidence>
<protein>
    <submittedName>
        <fullName evidence="2">Uncharacterized protein</fullName>
    </submittedName>
</protein>